<proteinExistence type="predicted"/>
<dbReference type="CDD" id="cd05155">
    <property type="entry name" value="APH_ChoK_like_1"/>
    <property type="match status" value="1"/>
</dbReference>
<dbReference type="Gene3D" id="3.90.1200.10">
    <property type="match status" value="1"/>
</dbReference>
<dbReference type="InterPro" id="IPR002575">
    <property type="entry name" value="Aminoglycoside_PTrfase"/>
</dbReference>
<sequence>MSKDTDDIAISDAMVGDILATEVPQWAGLPRRRIESSGTDNCMLRIGEQMVLRVPRRWSATQYLAKELDWLPRLQGLPLAVPVLRYRGCLQDDLPFGIFDWMAGRIATPAKIADPVAAAQSLAEFLMALHLRDTEGAPVAGEANNRRGVALQELTYVVHPAIDLLKDEIDASRARCLWDAACDAGFQDRPVWLHGDLKADNLIARNGVLRGVIDWGLSAVGDPAVDYAAAWTWVDPAARTAFRDRLELEGRTWVRASGWALYCAVIALSFYRGGRNEALCRQSRLTLSRLDLLR</sequence>
<evidence type="ECO:0000259" key="1">
    <source>
        <dbReference type="Pfam" id="PF01636"/>
    </source>
</evidence>
<dbReference type="SUPFAM" id="SSF56112">
    <property type="entry name" value="Protein kinase-like (PK-like)"/>
    <property type="match status" value="1"/>
</dbReference>
<dbReference type="InterPro" id="IPR051678">
    <property type="entry name" value="AGP_Transferase"/>
</dbReference>
<dbReference type="EMBL" id="JARCJK010000006">
    <property type="protein sequence ID" value="MDE4166791.1"/>
    <property type="molecule type" value="Genomic_DNA"/>
</dbReference>
<evidence type="ECO:0000313" key="2">
    <source>
        <dbReference type="EMBL" id="MDE4166791.1"/>
    </source>
</evidence>
<dbReference type="Pfam" id="PF01636">
    <property type="entry name" value="APH"/>
    <property type="match status" value="1"/>
</dbReference>
<protein>
    <submittedName>
        <fullName evidence="2">Aminoglycoside phosphotransferase family protein</fullName>
    </submittedName>
</protein>
<feature type="domain" description="Aminoglycoside phosphotransferase" evidence="1">
    <location>
        <begin position="37"/>
        <end position="256"/>
    </location>
</feature>
<dbReference type="RefSeq" id="WP_274839838.1">
    <property type="nucleotide sequence ID" value="NZ_JARCJF010000006.1"/>
</dbReference>
<dbReference type="Proteomes" id="UP001218364">
    <property type="component" value="Unassembled WGS sequence"/>
</dbReference>
<dbReference type="AlphaFoldDB" id="A0ABD4XBL7"/>
<name>A0ABD4XBL7_9RHOB</name>
<evidence type="ECO:0000313" key="3">
    <source>
        <dbReference type="Proteomes" id="UP001218364"/>
    </source>
</evidence>
<organism evidence="2 3">
    <name type="scientific">Phaeobacter gallaeciensis</name>
    <dbReference type="NCBI Taxonomy" id="60890"/>
    <lineage>
        <taxon>Bacteria</taxon>
        <taxon>Pseudomonadati</taxon>
        <taxon>Pseudomonadota</taxon>
        <taxon>Alphaproteobacteria</taxon>
        <taxon>Rhodobacterales</taxon>
        <taxon>Roseobacteraceae</taxon>
        <taxon>Phaeobacter</taxon>
    </lineage>
</organism>
<comment type="caution">
    <text evidence="2">The sequence shown here is derived from an EMBL/GenBank/DDBJ whole genome shotgun (WGS) entry which is preliminary data.</text>
</comment>
<dbReference type="Gene3D" id="3.30.200.20">
    <property type="entry name" value="Phosphorylase Kinase, domain 1"/>
    <property type="match status" value="1"/>
</dbReference>
<dbReference type="PANTHER" id="PTHR21310">
    <property type="entry name" value="AMINOGLYCOSIDE PHOSPHOTRANSFERASE-RELATED-RELATED"/>
    <property type="match status" value="1"/>
</dbReference>
<dbReference type="PANTHER" id="PTHR21310:SF42">
    <property type="entry name" value="BIFUNCTIONAL AAC_APH"/>
    <property type="match status" value="1"/>
</dbReference>
<reference evidence="2 3" key="1">
    <citation type="submission" date="2023-02" db="EMBL/GenBank/DDBJ databases">
        <title>Population genomics of bacteria associated with diatom.</title>
        <authorList>
            <person name="Xie J."/>
            <person name="Wang H."/>
        </authorList>
    </citation>
    <scope>NUCLEOTIDE SEQUENCE [LARGE SCALE GENOMIC DNA]</scope>
    <source>
        <strain evidence="2 3">PT47_8</strain>
    </source>
</reference>
<dbReference type="InterPro" id="IPR011009">
    <property type="entry name" value="Kinase-like_dom_sf"/>
</dbReference>
<gene>
    <name evidence="2" type="ORF">PXK24_13915</name>
</gene>
<accession>A0ABD4XBL7</accession>